<dbReference type="Proteomes" id="UP000229433">
    <property type="component" value="Unassembled WGS sequence"/>
</dbReference>
<protein>
    <submittedName>
        <fullName evidence="1">Uncharacterized protein</fullName>
    </submittedName>
</protein>
<name>A0A2G1VX51_9FLAO</name>
<dbReference type="RefSeq" id="WP_099644730.1">
    <property type="nucleotide sequence ID" value="NZ_KZ319287.1"/>
</dbReference>
<sequence length="210" mass="24784">MFDIINTLTEKDIKENFVAIGTYIDENKTPYHAVIVVKFDTVIEHIHYTGKEILFDDIYDETCFHKITDTIPTALIPSFIVMCKNVMKNANPSYGYFYSGEYYDQNGNHFSEKAIKERMTCSGFCLNLLKGYLEEDYLYYQEWEKSGYPSENYLKNYAKRNGLEIDDISESHRRISPLEMLCSAYFKNLPIRKFQIDSKKDETLEYLKNY</sequence>
<dbReference type="EMBL" id="NQXA01000001">
    <property type="protein sequence ID" value="PHQ31190.1"/>
    <property type="molecule type" value="Genomic_DNA"/>
</dbReference>
<organism evidence="1 2">
    <name type="scientific">Leeuwenhoekiella nanhaiensis</name>
    <dbReference type="NCBI Taxonomy" id="1655491"/>
    <lineage>
        <taxon>Bacteria</taxon>
        <taxon>Pseudomonadati</taxon>
        <taxon>Bacteroidota</taxon>
        <taxon>Flavobacteriia</taxon>
        <taxon>Flavobacteriales</taxon>
        <taxon>Flavobacteriaceae</taxon>
        <taxon>Leeuwenhoekiella</taxon>
    </lineage>
</organism>
<comment type="caution">
    <text evidence="1">The sequence shown here is derived from an EMBL/GenBank/DDBJ whole genome shotgun (WGS) entry which is preliminary data.</text>
</comment>
<dbReference type="AlphaFoldDB" id="A0A2G1VX51"/>
<evidence type="ECO:0000313" key="2">
    <source>
        <dbReference type="Proteomes" id="UP000229433"/>
    </source>
</evidence>
<evidence type="ECO:0000313" key="1">
    <source>
        <dbReference type="EMBL" id="PHQ31190.1"/>
    </source>
</evidence>
<keyword evidence="2" id="KW-1185">Reference proteome</keyword>
<proteinExistence type="predicted"/>
<dbReference type="OrthoDB" id="799238at2"/>
<gene>
    <name evidence="1" type="ORF">CJ305_02940</name>
</gene>
<accession>A0A2G1VX51</accession>
<reference evidence="1 2" key="1">
    <citation type="submission" date="2017-08" db="EMBL/GenBank/DDBJ databases">
        <title>The whole genome shortgun sequences of strain Leeuwenhoekiella nanhaiensis G18 from the South China Sea.</title>
        <authorList>
            <person name="Liu Q."/>
        </authorList>
    </citation>
    <scope>NUCLEOTIDE SEQUENCE [LARGE SCALE GENOMIC DNA]</scope>
    <source>
        <strain evidence="1 2">G18</strain>
    </source>
</reference>